<name>A0A9W8VBJ8_9HYPO</name>
<dbReference type="EMBL" id="JAOQAZ010000019">
    <property type="protein sequence ID" value="KAJ4256218.1"/>
    <property type="molecule type" value="Genomic_DNA"/>
</dbReference>
<comment type="similarity">
    <text evidence="2">Belongs to the major facilitator superfamily. Proton-dependent oligopeptide transporter (POT/PTR) (TC 2.A.17) family.</text>
</comment>
<protein>
    <submittedName>
        <fullName evidence="7">Uncharacterized protein</fullName>
    </submittedName>
</protein>
<proteinExistence type="inferred from homology"/>
<organism evidence="7 8">
    <name type="scientific">Fusarium torreyae</name>
    <dbReference type="NCBI Taxonomy" id="1237075"/>
    <lineage>
        <taxon>Eukaryota</taxon>
        <taxon>Fungi</taxon>
        <taxon>Dikarya</taxon>
        <taxon>Ascomycota</taxon>
        <taxon>Pezizomycotina</taxon>
        <taxon>Sordariomycetes</taxon>
        <taxon>Hypocreomycetidae</taxon>
        <taxon>Hypocreales</taxon>
        <taxon>Nectriaceae</taxon>
        <taxon>Fusarium</taxon>
    </lineage>
</organism>
<evidence type="ECO:0000256" key="4">
    <source>
        <dbReference type="ARBA" id="ARBA00022989"/>
    </source>
</evidence>
<evidence type="ECO:0000313" key="8">
    <source>
        <dbReference type="Proteomes" id="UP001152049"/>
    </source>
</evidence>
<dbReference type="PANTHER" id="PTHR11654">
    <property type="entry name" value="OLIGOPEPTIDE TRANSPORTER-RELATED"/>
    <property type="match status" value="1"/>
</dbReference>
<dbReference type="InterPro" id="IPR000109">
    <property type="entry name" value="POT_fam"/>
</dbReference>
<dbReference type="SUPFAM" id="SSF103473">
    <property type="entry name" value="MFS general substrate transporter"/>
    <property type="match status" value="1"/>
</dbReference>
<keyword evidence="8" id="KW-1185">Reference proteome</keyword>
<dbReference type="Gene3D" id="1.20.1250.20">
    <property type="entry name" value="MFS general substrate transporter like domains"/>
    <property type="match status" value="1"/>
</dbReference>
<dbReference type="Pfam" id="PF00854">
    <property type="entry name" value="PTR2"/>
    <property type="match status" value="1"/>
</dbReference>
<sequence>MALHGTPNDLLQNLDPIALCFFIPMLDLIVYPLLRKYKIDFDPVTRIFMGFMFASISMAYACVLQHYIYNSPPNSIHVWIQAPAYVLVALSEAFVIITGLELAFTQAPKNLRSVISALFWLTIAVAAAICTALGPVSQDPYLVWMYGAVGIAGFIAGWAFYACFYKGRKKRSLGDEIIIDGTVTN</sequence>
<dbReference type="GO" id="GO:0022857">
    <property type="term" value="F:transmembrane transporter activity"/>
    <property type="evidence" value="ECO:0007669"/>
    <property type="project" value="InterPro"/>
</dbReference>
<dbReference type="AlphaFoldDB" id="A0A9W8VBJ8"/>
<dbReference type="InterPro" id="IPR036259">
    <property type="entry name" value="MFS_trans_sf"/>
</dbReference>
<feature type="transmembrane region" description="Helical" evidence="6">
    <location>
        <begin position="141"/>
        <end position="164"/>
    </location>
</feature>
<reference evidence="7" key="1">
    <citation type="submission" date="2022-09" db="EMBL/GenBank/DDBJ databases">
        <title>Fusarium specimens isolated from Avocado Roots.</title>
        <authorList>
            <person name="Stajich J."/>
            <person name="Roper C."/>
            <person name="Heimlech-Rivalta G."/>
        </authorList>
    </citation>
    <scope>NUCLEOTIDE SEQUENCE</scope>
    <source>
        <strain evidence="7">CF00136</strain>
    </source>
</reference>
<dbReference type="Proteomes" id="UP001152049">
    <property type="component" value="Unassembled WGS sequence"/>
</dbReference>
<comment type="caution">
    <text evidence="7">The sequence shown here is derived from an EMBL/GenBank/DDBJ whole genome shotgun (WGS) entry which is preliminary data.</text>
</comment>
<gene>
    <name evidence="7" type="ORF">NW762_009296</name>
</gene>
<keyword evidence="5 6" id="KW-0472">Membrane</keyword>
<comment type="subcellular location">
    <subcellularLocation>
        <location evidence="1">Membrane</location>
        <topology evidence="1">Multi-pass membrane protein</topology>
    </subcellularLocation>
</comment>
<keyword evidence="3 6" id="KW-0812">Transmembrane</keyword>
<feature type="transmembrane region" description="Helical" evidence="6">
    <location>
        <begin position="46"/>
        <end position="68"/>
    </location>
</feature>
<dbReference type="OrthoDB" id="8904098at2759"/>
<evidence type="ECO:0000256" key="3">
    <source>
        <dbReference type="ARBA" id="ARBA00022692"/>
    </source>
</evidence>
<feature type="transmembrane region" description="Helical" evidence="6">
    <location>
        <begin position="114"/>
        <end position="135"/>
    </location>
</feature>
<feature type="transmembrane region" description="Helical" evidence="6">
    <location>
        <begin position="80"/>
        <end position="102"/>
    </location>
</feature>
<evidence type="ECO:0000256" key="1">
    <source>
        <dbReference type="ARBA" id="ARBA00004141"/>
    </source>
</evidence>
<feature type="transmembrane region" description="Helical" evidence="6">
    <location>
        <begin position="16"/>
        <end position="34"/>
    </location>
</feature>
<evidence type="ECO:0000256" key="2">
    <source>
        <dbReference type="ARBA" id="ARBA00005982"/>
    </source>
</evidence>
<evidence type="ECO:0000313" key="7">
    <source>
        <dbReference type="EMBL" id="KAJ4256218.1"/>
    </source>
</evidence>
<accession>A0A9W8VBJ8</accession>
<dbReference type="GO" id="GO:0016020">
    <property type="term" value="C:membrane"/>
    <property type="evidence" value="ECO:0007669"/>
    <property type="project" value="UniProtKB-SubCell"/>
</dbReference>
<evidence type="ECO:0000256" key="6">
    <source>
        <dbReference type="SAM" id="Phobius"/>
    </source>
</evidence>
<evidence type="ECO:0000256" key="5">
    <source>
        <dbReference type="ARBA" id="ARBA00023136"/>
    </source>
</evidence>
<keyword evidence="4 6" id="KW-1133">Transmembrane helix</keyword>